<evidence type="ECO:0000313" key="1">
    <source>
        <dbReference type="EMBL" id="WCT10587.1"/>
    </source>
</evidence>
<evidence type="ECO:0008006" key="3">
    <source>
        <dbReference type="Google" id="ProtNLM"/>
    </source>
</evidence>
<accession>A0ABY7T4F9</accession>
<reference evidence="1 2" key="1">
    <citation type="submission" date="2023-02" db="EMBL/GenBank/DDBJ databases">
        <title>Genome sequence of Mucilaginibacter jinjuensis strain KACC 16571.</title>
        <authorList>
            <person name="Kim S."/>
            <person name="Heo J."/>
            <person name="Kwon S.-W."/>
        </authorList>
    </citation>
    <scope>NUCLEOTIDE SEQUENCE [LARGE SCALE GENOMIC DNA]</scope>
    <source>
        <strain evidence="1 2">KACC 16571</strain>
    </source>
</reference>
<proteinExistence type="predicted"/>
<protein>
    <recommendedName>
        <fullName evidence="3">Zinc finger protein</fullName>
    </recommendedName>
</protein>
<name>A0ABY7T4F9_9SPHI</name>
<dbReference type="EMBL" id="CP117167">
    <property type="protein sequence ID" value="WCT10587.1"/>
    <property type="molecule type" value="Genomic_DNA"/>
</dbReference>
<evidence type="ECO:0000313" key="2">
    <source>
        <dbReference type="Proteomes" id="UP001216139"/>
    </source>
</evidence>
<sequence>MSELKKIAYNCRKATFLIEKKQIDSLTLREKLELKIHLAGCSVCRTFQQQSIVINKMVHDLLHSTQNREITLDKEFKDELQNRIEEELNKK</sequence>
<gene>
    <name evidence="1" type="ORF">PQO05_17770</name>
</gene>
<dbReference type="RefSeq" id="WP_273628776.1">
    <property type="nucleotide sequence ID" value="NZ_CP117167.1"/>
</dbReference>
<keyword evidence="2" id="KW-1185">Reference proteome</keyword>
<dbReference type="Proteomes" id="UP001216139">
    <property type="component" value="Chromosome"/>
</dbReference>
<organism evidence="1 2">
    <name type="scientific">Mucilaginibacter jinjuensis</name>
    <dbReference type="NCBI Taxonomy" id="1176721"/>
    <lineage>
        <taxon>Bacteria</taxon>
        <taxon>Pseudomonadati</taxon>
        <taxon>Bacteroidota</taxon>
        <taxon>Sphingobacteriia</taxon>
        <taxon>Sphingobacteriales</taxon>
        <taxon>Sphingobacteriaceae</taxon>
        <taxon>Mucilaginibacter</taxon>
    </lineage>
</organism>